<dbReference type="PANTHER" id="PTHR35936:SF35">
    <property type="entry name" value="L-CYSTINE-BINDING PROTEIN TCYJ"/>
    <property type="match status" value="1"/>
</dbReference>
<sequence>MRVIVPSVDIGKGLEMVKATFLMVCGALVLMAQPGNLFAASVLKVAFEDKEQFPNHLGDGTAIDPAKPGISVEIVKAAAEAVGLQVEFTRMPWKRCLESLKAGQVDAVFNSSFQPERLEYGAYPGVDGKADPNLRITTIGFSLYRKKGDAVAWTGKEFTNLNGPIGAPTGYSIVADLKKMGIAVEEAPATDMNLKKLDMGRVSALVLQSVTADQILKTGGNTGIEKVEPPIVVKDYYVMLNHDFVKANPDQAQRFWAKVAELRDPMTNGLIGKYAQ</sequence>
<dbReference type="SUPFAM" id="SSF53850">
    <property type="entry name" value="Periplasmic binding protein-like II"/>
    <property type="match status" value="1"/>
</dbReference>
<reference evidence="3 4" key="1">
    <citation type="submission" date="2018-12" db="EMBL/GenBank/DDBJ databases">
        <authorList>
            <person name="Yang Y."/>
        </authorList>
    </citation>
    <scope>NUCLEOTIDE SEQUENCE [LARGE SCALE GENOMIC DNA]</scope>
    <source>
        <strain evidence="3 4">L-25-5w-1</strain>
    </source>
</reference>
<dbReference type="InterPro" id="IPR001638">
    <property type="entry name" value="Solute-binding_3/MltF_N"/>
</dbReference>
<keyword evidence="4" id="KW-1185">Reference proteome</keyword>
<dbReference type="Proteomes" id="UP000277007">
    <property type="component" value="Unassembled WGS sequence"/>
</dbReference>
<dbReference type="PANTHER" id="PTHR35936">
    <property type="entry name" value="MEMBRANE-BOUND LYTIC MUREIN TRANSGLYCOSYLASE F"/>
    <property type="match status" value="1"/>
</dbReference>
<dbReference type="EMBL" id="RXMA01000018">
    <property type="protein sequence ID" value="RTR17641.1"/>
    <property type="molecule type" value="Genomic_DNA"/>
</dbReference>
<gene>
    <name evidence="3" type="ORF">EJ903_17720</name>
</gene>
<name>A0A431VEJ3_9PROT</name>
<evidence type="ECO:0000259" key="2">
    <source>
        <dbReference type="Pfam" id="PF00497"/>
    </source>
</evidence>
<proteinExistence type="predicted"/>
<evidence type="ECO:0000313" key="3">
    <source>
        <dbReference type="EMBL" id="RTR17641.1"/>
    </source>
</evidence>
<protein>
    <submittedName>
        <fullName evidence="3">Transporter substrate-binding domain-containing protein</fullName>
    </submittedName>
</protein>
<dbReference type="Gene3D" id="3.40.190.10">
    <property type="entry name" value="Periplasmic binding protein-like II"/>
    <property type="match status" value="2"/>
</dbReference>
<organism evidence="3 4">
    <name type="scientific">Azospirillum griseum</name>
    <dbReference type="NCBI Taxonomy" id="2496639"/>
    <lineage>
        <taxon>Bacteria</taxon>
        <taxon>Pseudomonadati</taxon>
        <taxon>Pseudomonadota</taxon>
        <taxon>Alphaproteobacteria</taxon>
        <taxon>Rhodospirillales</taxon>
        <taxon>Azospirillaceae</taxon>
        <taxon>Azospirillum</taxon>
    </lineage>
</organism>
<accession>A0A431VEJ3</accession>
<comment type="caution">
    <text evidence="3">The sequence shown here is derived from an EMBL/GenBank/DDBJ whole genome shotgun (WGS) entry which is preliminary data.</text>
</comment>
<evidence type="ECO:0000256" key="1">
    <source>
        <dbReference type="ARBA" id="ARBA00022729"/>
    </source>
</evidence>
<keyword evidence="1" id="KW-0732">Signal</keyword>
<feature type="domain" description="Solute-binding protein family 3/N-terminal" evidence="2">
    <location>
        <begin position="69"/>
        <end position="119"/>
    </location>
</feature>
<evidence type="ECO:0000313" key="4">
    <source>
        <dbReference type="Proteomes" id="UP000277007"/>
    </source>
</evidence>
<dbReference type="Pfam" id="PF00497">
    <property type="entry name" value="SBP_bac_3"/>
    <property type="match status" value="1"/>
</dbReference>
<dbReference type="AlphaFoldDB" id="A0A431VEJ3"/>